<dbReference type="SUPFAM" id="SSF110296">
    <property type="entry name" value="Oligoxyloglucan reducing end-specific cellobiohydrolase"/>
    <property type="match status" value="3"/>
</dbReference>
<proteinExistence type="predicted"/>
<reference evidence="4 5" key="1">
    <citation type="submission" date="2018-03" db="EMBL/GenBank/DDBJ databases">
        <title>Genomic Encyclopedia of Archaeal and Bacterial Type Strains, Phase II (KMG-II): from individual species to whole genera.</title>
        <authorList>
            <person name="Goeker M."/>
        </authorList>
    </citation>
    <scope>NUCLEOTIDE SEQUENCE [LARGE SCALE GENOMIC DNA]</scope>
    <source>
        <strain evidence="4 5">DSM 100346</strain>
    </source>
</reference>
<dbReference type="InterPro" id="IPR052025">
    <property type="entry name" value="Xyloglucanase_GH74"/>
</dbReference>
<keyword evidence="2" id="KW-0732">Signal</keyword>
<dbReference type="Pfam" id="PF15902">
    <property type="entry name" value="Sortilin-Vps10"/>
    <property type="match status" value="1"/>
</dbReference>
<dbReference type="InterPro" id="IPR015943">
    <property type="entry name" value="WD40/YVTN_repeat-like_dom_sf"/>
</dbReference>
<feature type="domain" description="Sortilin N-terminal" evidence="3">
    <location>
        <begin position="652"/>
        <end position="764"/>
    </location>
</feature>
<accession>A0A316A9Q7</accession>
<dbReference type="Proteomes" id="UP000245880">
    <property type="component" value="Unassembled WGS sequence"/>
</dbReference>
<keyword evidence="1" id="KW-0677">Repeat</keyword>
<dbReference type="GO" id="GO:0010411">
    <property type="term" value="P:xyloglucan metabolic process"/>
    <property type="evidence" value="ECO:0007669"/>
    <property type="project" value="TreeGrafter"/>
</dbReference>
<dbReference type="CDD" id="cd15482">
    <property type="entry name" value="Sialidase_non-viral"/>
    <property type="match status" value="2"/>
</dbReference>
<gene>
    <name evidence="4" type="ORF">CLV98_1212</name>
</gene>
<dbReference type="AlphaFoldDB" id="A0A316A9Q7"/>
<evidence type="ECO:0000256" key="2">
    <source>
        <dbReference type="SAM" id="SignalP"/>
    </source>
</evidence>
<dbReference type="EMBL" id="QGDT01000021">
    <property type="protein sequence ID" value="PWJ53730.1"/>
    <property type="molecule type" value="Genomic_DNA"/>
</dbReference>
<sequence length="853" mass="95741">MMIKRNWLTLSLLLLELNALPVWAQTGQYFDLLRTQKVASTPLLEWKQFGPGMSGYCEEFWCHPTDPNTLFMGPDMHVSYGSWDHGQSWATLKDPDGQGLDMKRVLDITFSRQDPNFALSIDWDGLVFRTEDRGHHWKQIGDLGKRHSALAVDPTNDQVWYVGAGDFWNVKDNHHSLKEPHGIILPQAVYGHIWKSTDKGQTWKKITNGLPERVDVGKIIVDPRNPQLVLAATGHGVFRSTDGGLHWKPSGQGLPNNISRDMTSFYDPKTGAFKLYLVEQSVYEPDHQGGIRVKGGIYQSDDAGLTWSSITGNLAIDLNRLQYQGAKERYYRCIAYWLGITPAEAKTKYPRIPSSIYTVFNRIVVNPNDANEIYISHNLKHDFSFPPGDVWKTTDGGKTWIATVRAGKYWKENTDSAYWKSRNNPLGMNVTFAHMQSDLEHHDEYQGNRFLEINSLGEVYACIDQQVIRTDSKGKEWKQIDDIEISPGSKKWIGRGDSNLPGRYILLETGVKGKQLFCSGEHGLWQTASLDDYPDKTAMAVEQIEGQKNPGGALSIATVAVHPQNPNMMYLLTFRQNHRGKFRRSTDGGEHWEDIASIFEADSPEHRTANVPYSLLIDPNHPENIYFCSTYVPVTEVGGGRGPELKKGGYGVYRSTDGGFTWQHNPEDFPKGSSVNRLAMDPADPSILYAALNVGGGLYRTTDRGQHWSKMSIPAPIKSVNNVFVDKQTRALYISCGSRSGKPEEGGVWRSKDMGNHWEKIFDMPNVWQTETSPLNPDIIIVSSAGQVPTLATNPLNPGAYLSTDGGNTWNKVNTNLGQPDKIVDIKPDNSDESVFWCALWGSGWYKATLKKP</sequence>
<dbReference type="PANTHER" id="PTHR43739">
    <property type="entry name" value="XYLOGLUCANASE (EUROFUNG)"/>
    <property type="match status" value="1"/>
</dbReference>
<dbReference type="InterPro" id="IPR031778">
    <property type="entry name" value="Sortilin_N"/>
</dbReference>
<feature type="signal peptide" evidence="2">
    <location>
        <begin position="1"/>
        <end position="24"/>
    </location>
</feature>
<organism evidence="4 5">
    <name type="scientific">Dyadobacter jejuensis</name>
    <dbReference type="NCBI Taxonomy" id="1082580"/>
    <lineage>
        <taxon>Bacteria</taxon>
        <taxon>Pseudomonadati</taxon>
        <taxon>Bacteroidota</taxon>
        <taxon>Cytophagia</taxon>
        <taxon>Cytophagales</taxon>
        <taxon>Spirosomataceae</taxon>
        <taxon>Dyadobacter</taxon>
    </lineage>
</organism>
<evidence type="ECO:0000313" key="4">
    <source>
        <dbReference type="EMBL" id="PWJ53730.1"/>
    </source>
</evidence>
<evidence type="ECO:0000259" key="3">
    <source>
        <dbReference type="Pfam" id="PF15902"/>
    </source>
</evidence>
<name>A0A316A9Q7_9BACT</name>
<evidence type="ECO:0000256" key="1">
    <source>
        <dbReference type="ARBA" id="ARBA00022737"/>
    </source>
</evidence>
<comment type="caution">
    <text evidence="4">The sequence shown here is derived from an EMBL/GenBank/DDBJ whole genome shotgun (WGS) entry which is preliminary data.</text>
</comment>
<protein>
    <submittedName>
        <fullName evidence="4">Photosystem II stability/assembly factor-like uncharacterized protein</fullName>
    </submittedName>
</protein>
<dbReference type="RefSeq" id="WP_109678075.1">
    <property type="nucleotide sequence ID" value="NZ_QGDT01000021.1"/>
</dbReference>
<feature type="chain" id="PRO_5016271255" evidence="2">
    <location>
        <begin position="25"/>
        <end position="853"/>
    </location>
</feature>
<dbReference type="PANTHER" id="PTHR43739:SF5">
    <property type="entry name" value="EXO-ALPHA-SIALIDASE"/>
    <property type="match status" value="1"/>
</dbReference>
<keyword evidence="5" id="KW-1185">Reference proteome</keyword>
<evidence type="ECO:0000313" key="5">
    <source>
        <dbReference type="Proteomes" id="UP000245880"/>
    </source>
</evidence>
<dbReference type="OrthoDB" id="9757809at2"/>
<dbReference type="Gene3D" id="2.130.10.10">
    <property type="entry name" value="YVTN repeat-like/Quinoprotein amine dehydrogenase"/>
    <property type="match status" value="5"/>
</dbReference>